<keyword evidence="2" id="KW-0812">Transmembrane</keyword>
<name>A0ABP0HCS2_9DINO</name>
<comment type="caution">
    <text evidence="3">The sequence shown here is derived from an EMBL/GenBank/DDBJ whole genome shotgun (WGS) entry which is preliminary data.</text>
</comment>
<dbReference type="Gene3D" id="3.40.50.620">
    <property type="entry name" value="HUPs"/>
    <property type="match status" value="1"/>
</dbReference>
<dbReference type="InterPro" id="IPR027417">
    <property type="entry name" value="P-loop_NTPase"/>
</dbReference>
<dbReference type="SUPFAM" id="SSF52540">
    <property type="entry name" value="P-loop containing nucleoside triphosphate hydrolases"/>
    <property type="match status" value="1"/>
</dbReference>
<dbReference type="EMBL" id="CAXAMM010000570">
    <property type="protein sequence ID" value="CAK8988016.1"/>
    <property type="molecule type" value="Genomic_DNA"/>
</dbReference>
<accession>A0ABP0HCS2</accession>
<dbReference type="InterPro" id="IPR014729">
    <property type="entry name" value="Rossmann-like_a/b/a_fold"/>
</dbReference>
<reference evidence="3 4" key="1">
    <citation type="submission" date="2024-02" db="EMBL/GenBank/DDBJ databases">
        <authorList>
            <person name="Chen Y."/>
            <person name="Shah S."/>
            <person name="Dougan E. K."/>
            <person name="Thang M."/>
            <person name="Chan C."/>
        </authorList>
    </citation>
    <scope>NUCLEOTIDE SEQUENCE [LARGE SCALE GENOMIC DNA]</scope>
</reference>
<keyword evidence="4" id="KW-1185">Reference proteome</keyword>
<feature type="region of interest" description="Disordered" evidence="1">
    <location>
        <begin position="72"/>
        <end position="105"/>
    </location>
</feature>
<feature type="transmembrane region" description="Helical" evidence="2">
    <location>
        <begin position="237"/>
        <end position="263"/>
    </location>
</feature>
<dbReference type="Gene3D" id="3.40.50.300">
    <property type="entry name" value="P-loop containing nucleotide triphosphate hydrolases"/>
    <property type="match status" value="1"/>
</dbReference>
<evidence type="ECO:0000313" key="3">
    <source>
        <dbReference type="EMBL" id="CAK8988016.1"/>
    </source>
</evidence>
<organism evidence="3 4">
    <name type="scientific">Durusdinium trenchii</name>
    <dbReference type="NCBI Taxonomy" id="1381693"/>
    <lineage>
        <taxon>Eukaryota</taxon>
        <taxon>Sar</taxon>
        <taxon>Alveolata</taxon>
        <taxon>Dinophyceae</taxon>
        <taxon>Suessiales</taxon>
        <taxon>Symbiodiniaceae</taxon>
        <taxon>Durusdinium</taxon>
    </lineage>
</organism>
<evidence type="ECO:0000313" key="4">
    <source>
        <dbReference type="Proteomes" id="UP001642464"/>
    </source>
</evidence>
<proteinExistence type="predicted"/>
<sequence>MSKQQQRNQQKRAAKKEAKAAEEAAAVAGAGSRISAPITAADLVQSGESLVLGSCIAHYAPKLPDLLKENGEDATQEKAKEPAEEKESAEAEAAKAERSGAGSPSDAFAELTTRLAWSNPLGLARPLSGEDAIAQWKALSQLEVDGGPRKSKRGSPSMDRIMANLSEFLPQYLHILLVLGMLHAFLFRSYFACLPWLVLWQTVSLLVPLETLEQVPQVPLSQCPVKFRVAGTVALHALMLLFFVFELIWCMNFLVKILVFGLLTLHAHSVKPIAVAVGDLPTAEQLFGRLEEWQLRPDAGQPEELGERASDIAAACTFLGLDTEEYPRCSACPFYHDQAIVAAAQLDLTEPERLTAARGPEEMEGRGCFPALGGQEAGRRHSDECQFLMRKELEFEVKKAKIFVMGLNLAFAIVVAPNKKPEKSDKKRKALEDAAEGLKAAKDRVSFWIFNPAPLWYRQAHNFWETGLTVHRHHVDMMIHAKRRLEKAGYEVVSGLLAITNSEFVRRKKDTDPMVDQHRVATLQIACESVRGGWLKPDLRGIKYSSAGRMVETLRGEIKDAIIFTVCGADTLVRLCRNGSKFNQPMVVFARPGINNQVVKDTVNVSEQAGYQVFWMEELKGGPISSARVRHTLAEENEPLLYQLCTEAVADYLWEFRQELFSENAENAAAPYAAAPYAASRATGATLSMDRPGPRQIEEAPSLLGLVVGISGAPSSGKSLLGAQLQKALSDQNFPCILISQQQFHLGDSAGKNSWWWENGRWLGYWESPDATDWQALQQAVVNAAETETSIVLVEGGGLFWEKAVSQMLQCLIWLDLDEETCWNRRGRTCYPPGWRPKRYFKWLWGGHQEHQQLALGAQGPLAPGCDGRSKRLGAMKCLGLHGLDQPEALVSRASSALLWWRHQKREPPPEAEMQ</sequence>
<keyword evidence="2" id="KW-0472">Membrane</keyword>
<feature type="region of interest" description="Disordered" evidence="1">
    <location>
        <begin position="1"/>
        <end position="32"/>
    </location>
</feature>
<protein>
    <submittedName>
        <fullName evidence="3">Uncharacterized protein</fullName>
    </submittedName>
</protein>
<feature type="compositionally biased region" description="Basic and acidic residues" evidence="1">
    <location>
        <begin position="72"/>
        <end position="98"/>
    </location>
</feature>
<dbReference type="Proteomes" id="UP001642464">
    <property type="component" value="Unassembled WGS sequence"/>
</dbReference>
<keyword evidence="2" id="KW-1133">Transmembrane helix</keyword>
<gene>
    <name evidence="3" type="ORF">SCF082_LOCUS1212</name>
</gene>
<evidence type="ECO:0000256" key="2">
    <source>
        <dbReference type="SAM" id="Phobius"/>
    </source>
</evidence>
<dbReference type="SUPFAM" id="SSF52374">
    <property type="entry name" value="Nucleotidylyl transferase"/>
    <property type="match status" value="1"/>
</dbReference>
<evidence type="ECO:0000256" key="1">
    <source>
        <dbReference type="SAM" id="MobiDB-lite"/>
    </source>
</evidence>